<feature type="region of interest" description="Disordered" evidence="1">
    <location>
        <begin position="1"/>
        <end position="35"/>
    </location>
</feature>
<accession>B5APS0</accession>
<evidence type="ECO:0000313" key="2">
    <source>
        <dbReference type="EMBL" id="ACG58819.1"/>
    </source>
</evidence>
<feature type="compositionally biased region" description="Polar residues" evidence="1">
    <location>
        <begin position="7"/>
        <end position="16"/>
    </location>
</feature>
<proteinExistence type="evidence at transcript level"/>
<evidence type="ECO:0000256" key="1">
    <source>
        <dbReference type="SAM" id="MobiDB-lite"/>
    </source>
</evidence>
<dbReference type="EMBL" id="EU867788">
    <property type="protein sequence ID" value="ACG58819.1"/>
    <property type="molecule type" value="mRNA"/>
</dbReference>
<gene>
    <name evidence="2" type="primary">GbssI</name>
</gene>
<feature type="non-terminal residue" evidence="2">
    <location>
        <position position="1"/>
    </location>
</feature>
<feature type="compositionally biased region" description="Low complexity" evidence="1">
    <location>
        <begin position="19"/>
        <end position="35"/>
    </location>
</feature>
<sequence>IDYGEESCSSATTGTPALSRATSRATTSPTASTGTPFSFSMLVYTSSGSGGASLRN</sequence>
<dbReference type="AlphaFoldDB" id="B5APS0"/>
<protein>
    <submittedName>
        <fullName evidence="2">Truncated starch synthase</fullName>
    </submittedName>
</protein>
<organism evidence="2">
    <name type="scientific">Zea mays</name>
    <name type="common">Maize</name>
    <dbReference type="NCBI Taxonomy" id="4577"/>
    <lineage>
        <taxon>Eukaryota</taxon>
        <taxon>Viridiplantae</taxon>
        <taxon>Streptophyta</taxon>
        <taxon>Embryophyta</taxon>
        <taxon>Tracheophyta</taxon>
        <taxon>Spermatophyta</taxon>
        <taxon>Magnoliopsida</taxon>
        <taxon>Liliopsida</taxon>
        <taxon>Poales</taxon>
        <taxon>Poaceae</taxon>
        <taxon>PACMAD clade</taxon>
        <taxon>Panicoideae</taxon>
        <taxon>Andropogonodae</taxon>
        <taxon>Andropogoneae</taxon>
        <taxon>Tripsacinae</taxon>
        <taxon>Zea</taxon>
    </lineage>
</organism>
<name>B5APS0_MAIZE</name>
<reference evidence="2" key="1">
    <citation type="journal article" date="2009" name="Plant Cell Rep.">
        <title>Molecular diversity and differential expression of starch-synthesis genes in developing kernels of three maize inbreds.</title>
        <authorList>
            <person name="Ding X.Z."/>
            <person name="Wang B.G."/>
            <person name="Gao Q.H."/>
            <person name="Zhang Q."/>
            <person name="Yan G.Q."/>
            <person name="Duan K."/>
            <person name="Huang J.H."/>
        </authorList>
    </citation>
    <scope>NUCLEOTIDE SEQUENCE</scope>
    <source>
        <tissue evidence="2">Developing kernel</tissue>
    </source>
</reference>